<feature type="compositionally biased region" description="Polar residues" evidence="1">
    <location>
        <begin position="21"/>
        <end position="30"/>
    </location>
</feature>
<evidence type="ECO:0000313" key="2">
    <source>
        <dbReference type="EMBL" id="OCF26922.1"/>
    </source>
</evidence>
<dbReference type="STRING" id="1296100.A0A1B9G7D4"/>
<reference evidence="2" key="1">
    <citation type="submission" date="2013-07" db="EMBL/GenBank/DDBJ databases">
        <title>The Genome Sequence of Cryptococcus bestiolae CBS10118.</title>
        <authorList>
            <consortium name="The Broad Institute Genome Sequencing Platform"/>
            <person name="Cuomo C."/>
            <person name="Litvintseva A."/>
            <person name="Chen Y."/>
            <person name="Heitman J."/>
            <person name="Sun S."/>
            <person name="Springer D."/>
            <person name="Dromer F."/>
            <person name="Young S.K."/>
            <person name="Zeng Q."/>
            <person name="Gargeya S."/>
            <person name="Fitzgerald M."/>
            <person name="Abouelleil A."/>
            <person name="Alvarado L."/>
            <person name="Berlin A.M."/>
            <person name="Chapman S.B."/>
            <person name="Dewar J."/>
            <person name="Goldberg J."/>
            <person name="Griggs A."/>
            <person name="Gujja S."/>
            <person name="Hansen M."/>
            <person name="Howarth C."/>
            <person name="Imamovic A."/>
            <person name="Larimer J."/>
            <person name="McCowan C."/>
            <person name="Murphy C."/>
            <person name="Pearson M."/>
            <person name="Priest M."/>
            <person name="Roberts A."/>
            <person name="Saif S."/>
            <person name="Shea T."/>
            <person name="Sykes S."/>
            <person name="Wortman J."/>
            <person name="Nusbaum C."/>
            <person name="Birren B."/>
        </authorList>
    </citation>
    <scope>NUCLEOTIDE SEQUENCE [LARGE SCALE GENOMIC DNA]</scope>
    <source>
        <strain evidence="2">CBS 10118</strain>
    </source>
</reference>
<feature type="compositionally biased region" description="Polar residues" evidence="1">
    <location>
        <begin position="70"/>
        <end position="89"/>
    </location>
</feature>
<dbReference type="EMBL" id="KI894020">
    <property type="protein sequence ID" value="OCF26922.1"/>
    <property type="molecule type" value="Genomic_DNA"/>
</dbReference>
<proteinExistence type="predicted"/>
<feature type="compositionally biased region" description="Polar residues" evidence="1">
    <location>
        <begin position="469"/>
        <end position="485"/>
    </location>
</feature>
<dbReference type="PANTHER" id="PTHR28147:SF1">
    <property type="entry name" value="N-GLYCOSYLATION PROTEIN EOS1"/>
    <property type="match status" value="1"/>
</dbReference>
<reference evidence="3" key="4">
    <citation type="submission" date="2024-02" db="EMBL/GenBank/DDBJ databases">
        <title>Comparative genomics of Cryptococcus and Kwoniella reveals pathogenesis evolution and contrasting modes of karyotype evolution via chromosome fusion or intercentromeric recombination.</title>
        <authorList>
            <person name="Coelho M.A."/>
            <person name="David-Palma M."/>
            <person name="Shea T."/>
            <person name="Bowers K."/>
            <person name="McGinley-Smith S."/>
            <person name="Mohammad A.W."/>
            <person name="Gnirke A."/>
            <person name="Yurkov A.M."/>
            <person name="Nowrousian M."/>
            <person name="Sun S."/>
            <person name="Cuomo C.A."/>
            <person name="Heitman J."/>
        </authorList>
    </citation>
    <scope>NUCLEOTIDE SEQUENCE</scope>
    <source>
        <strain evidence="3">CBS 10118</strain>
    </source>
</reference>
<dbReference type="AlphaFoldDB" id="A0A1B9G7D4"/>
<feature type="compositionally biased region" description="Low complexity" evidence="1">
    <location>
        <begin position="159"/>
        <end position="206"/>
    </location>
</feature>
<dbReference type="GO" id="GO:0005789">
    <property type="term" value="C:endoplasmic reticulum membrane"/>
    <property type="evidence" value="ECO:0007669"/>
    <property type="project" value="InterPro"/>
</dbReference>
<dbReference type="KEGG" id="kbi:30209012"/>
<evidence type="ECO:0008006" key="5">
    <source>
        <dbReference type="Google" id="ProtNLM"/>
    </source>
</evidence>
<dbReference type="Pfam" id="PF12326">
    <property type="entry name" value="EOS1"/>
    <property type="match status" value="1"/>
</dbReference>
<reference evidence="3" key="2">
    <citation type="submission" date="2013-07" db="EMBL/GenBank/DDBJ databases">
        <authorList>
            <consortium name="The Broad Institute Genome Sequencing Platform"/>
            <person name="Cuomo C."/>
            <person name="Litvintseva A."/>
            <person name="Chen Y."/>
            <person name="Heitman J."/>
            <person name="Sun S."/>
            <person name="Springer D."/>
            <person name="Dromer F."/>
            <person name="Young S.K."/>
            <person name="Zeng Q."/>
            <person name="Gargeya S."/>
            <person name="Fitzgerald M."/>
            <person name="Abouelleil A."/>
            <person name="Alvarado L."/>
            <person name="Berlin A.M."/>
            <person name="Chapman S.B."/>
            <person name="Dewar J."/>
            <person name="Goldberg J."/>
            <person name="Griggs A."/>
            <person name="Gujja S."/>
            <person name="Hansen M."/>
            <person name="Howarth C."/>
            <person name="Imamovic A."/>
            <person name="Larimer J."/>
            <person name="McCowan C."/>
            <person name="Murphy C."/>
            <person name="Pearson M."/>
            <person name="Priest M."/>
            <person name="Roberts A."/>
            <person name="Saif S."/>
            <person name="Shea T."/>
            <person name="Sykes S."/>
            <person name="Wortman J."/>
            <person name="Nusbaum C."/>
            <person name="Birren B."/>
        </authorList>
    </citation>
    <scope>NUCLEOTIDE SEQUENCE</scope>
    <source>
        <strain evidence="3">CBS 10118</strain>
    </source>
</reference>
<name>A0A1B9G7D4_9TREE</name>
<dbReference type="GeneID" id="30209012"/>
<keyword evidence="4" id="KW-1185">Reference proteome</keyword>
<dbReference type="GO" id="GO:0006487">
    <property type="term" value="P:protein N-linked glycosylation"/>
    <property type="evidence" value="ECO:0007669"/>
    <property type="project" value="TreeGrafter"/>
</dbReference>
<dbReference type="RefSeq" id="XP_019047992.1">
    <property type="nucleotide sequence ID" value="XM_019191244.1"/>
</dbReference>
<feature type="region of interest" description="Disordered" evidence="1">
    <location>
        <begin position="118"/>
        <end position="489"/>
    </location>
</feature>
<feature type="region of interest" description="Disordered" evidence="1">
    <location>
        <begin position="517"/>
        <end position="536"/>
    </location>
</feature>
<evidence type="ECO:0000256" key="1">
    <source>
        <dbReference type="SAM" id="MobiDB-lite"/>
    </source>
</evidence>
<organism evidence="2">
    <name type="scientific">Kwoniella bestiolae CBS 10118</name>
    <dbReference type="NCBI Taxonomy" id="1296100"/>
    <lineage>
        <taxon>Eukaryota</taxon>
        <taxon>Fungi</taxon>
        <taxon>Dikarya</taxon>
        <taxon>Basidiomycota</taxon>
        <taxon>Agaricomycotina</taxon>
        <taxon>Tremellomycetes</taxon>
        <taxon>Tremellales</taxon>
        <taxon>Cryptococcaceae</taxon>
        <taxon>Kwoniella</taxon>
    </lineage>
</organism>
<accession>A0A1B9G7D4</accession>
<dbReference type="InterPro" id="IPR021100">
    <property type="entry name" value="N-glycosylation_EOS1"/>
</dbReference>
<evidence type="ECO:0000313" key="4">
    <source>
        <dbReference type="Proteomes" id="UP000092730"/>
    </source>
</evidence>
<feature type="compositionally biased region" description="Low complexity" evidence="1">
    <location>
        <begin position="36"/>
        <end position="69"/>
    </location>
</feature>
<feature type="compositionally biased region" description="Low complexity" evidence="1">
    <location>
        <begin position="370"/>
        <end position="401"/>
    </location>
</feature>
<feature type="compositionally biased region" description="Low complexity" evidence="1">
    <location>
        <begin position="349"/>
        <end position="360"/>
    </location>
</feature>
<dbReference type="EMBL" id="CP144541">
    <property type="protein sequence ID" value="WVW79274.1"/>
    <property type="molecule type" value="Genomic_DNA"/>
</dbReference>
<dbReference type="GO" id="GO:0034599">
    <property type="term" value="P:cellular response to oxidative stress"/>
    <property type="evidence" value="ECO:0007669"/>
    <property type="project" value="InterPro"/>
</dbReference>
<dbReference type="PANTHER" id="PTHR28147">
    <property type="entry name" value="N-GLYCOSYLATION PROTEIN EOS1"/>
    <property type="match status" value="1"/>
</dbReference>
<protein>
    <recommendedName>
        <fullName evidence="5">N-glycosylation protein EOS1</fullName>
    </recommendedName>
</protein>
<gene>
    <name evidence="2" type="ORF">I302_04613</name>
    <name evidence="3" type="ORF">I302_101241</name>
</gene>
<dbReference type="VEuPathDB" id="FungiDB:I302_04613"/>
<evidence type="ECO:0000313" key="3">
    <source>
        <dbReference type="EMBL" id="WVW79274.1"/>
    </source>
</evidence>
<feature type="compositionally biased region" description="Low complexity" evidence="1">
    <location>
        <begin position="454"/>
        <end position="463"/>
    </location>
</feature>
<sequence>MSLTSSPSPKNLLHQLPSPPRSSNGTSTSPVKRHSPSSTPSSSSSYTTSPRSRSYTVNTSTSINGNGNSPRNGYTKSAPVSPNGRISIQGLTPISNIHGLQLDQIHPQGQARYNVPQQQQHNGQGLGIVGPPTAIPIPSPSTSYGKSQTHPQPQVHAYSFPSSHHVHSQSPSSYLQQAQVPQMPWQVQQQQQQQQQQQAGPSRQSQPQPPPSQPSHPSHPSAPGISAGNRPAYNPTTAQFARYKARQIPPTSKTRYNGNGNGEDSGIDSDATVRPMGGGPTRSKGSLSQPDLTALRSKRVEGWTENLRGKQPVPQLPTHSSSVEHNDGGPNANGNGEIKRRPSTHRTKTPPSTTSRPPSSEILAKENWLPASPTHSRSHSSQSLSSLARKSPSTSPRSASSFFPIMSPITPSRPNLYSSSEDEDDRRNIGSTALPISIPLDKGNSSSDADDDYSNNSHSPSSGSGSGSITFSPKRTKFKSSSSGGLRNRFLMDKRGSLGYSPTTSASSTSTGLGLTLNYGDGDGDGDTVGTETDIDVDRKESLNQRSASIDHERKGSKRVLDKLEKIFQNSTLLPLRLLAIVPSLWGICVLSQALITAGLWVDVWPWGVDLTREALERLVAGGEGQVGEWRRVDRGDVGICIAWAICTAHFCFSLTTGLTHRWRSYYSLPSTITRLVSLQCLCWPATYLTLWFLGVERLLLCWVVIGVTTGWSRTVQMWVTSNVVPPPSSANHTSEDGGGDITPNLRKMSIGPPEIPEGLSMWEAFRWGRKWDWDNVANEVGWKVGGLLLVTCAWLFWGIEKGTKVRV</sequence>
<reference evidence="2" key="3">
    <citation type="submission" date="2014-01" db="EMBL/GenBank/DDBJ databases">
        <title>Evolution of pathogenesis and genome organization in the Tremellales.</title>
        <authorList>
            <person name="Cuomo C."/>
            <person name="Litvintseva A."/>
            <person name="Heitman J."/>
            <person name="Chen Y."/>
            <person name="Sun S."/>
            <person name="Springer D."/>
            <person name="Dromer F."/>
            <person name="Young S."/>
            <person name="Zeng Q."/>
            <person name="Chapman S."/>
            <person name="Gujja S."/>
            <person name="Saif S."/>
            <person name="Birren B."/>
        </authorList>
    </citation>
    <scope>NUCLEOTIDE SEQUENCE</scope>
    <source>
        <strain evidence="2">CBS 10118</strain>
    </source>
</reference>
<feature type="compositionally biased region" description="Polar residues" evidence="1">
    <location>
        <begin position="249"/>
        <end position="258"/>
    </location>
</feature>
<dbReference type="OrthoDB" id="2139606at2759"/>
<feature type="region of interest" description="Disordered" evidence="1">
    <location>
        <begin position="1"/>
        <end position="89"/>
    </location>
</feature>
<dbReference type="Proteomes" id="UP000092730">
    <property type="component" value="Chromosome 1"/>
</dbReference>
<feature type="compositionally biased region" description="Polar residues" evidence="1">
    <location>
        <begin position="409"/>
        <end position="419"/>
    </location>
</feature>